<dbReference type="PaxDb" id="4565-Traes_4AL_DAA71E34B.1"/>
<dbReference type="Gene3D" id="2.40.50.90">
    <property type="match status" value="1"/>
</dbReference>
<feature type="domain" description="TNase-like" evidence="2">
    <location>
        <begin position="111"/>
        <end position="287"/>
    </location>
</feature>
<dbReference type="PANTHER" id="PTHR12302:SF17">
    <property type="entry name" value="STAPHYLOCOCCAL-LIKE NUCLEASE CAN3-RELATED"/>
    <property type="match status" value="1"/>
</dbReference>
<dbReference type="PANTHER" id="PTHR12302">
    <property type="entry name" value="EBNA2 BINDING PROTEIN P100"/>
    <property type="match status" value="1"/>
</dbReference>
<dbReference type="RefSeq" id="XP_044364011.1">
    <property type="nucleotide sequence ID" value="XM_044508076.1"/>
</dbReference>
<evidence type="ECO:0000313" key="4">
    <source>
        <dbReference type="Proteomes" id="UP000019116"/>
    </source>
</evidence>
<accession>A0A3B6HWS2</accession>
<dbReference type="Gene3D" id="1.20.120.1910">
    <property type="entry name" value="Cysteine-tRNA ligase, C-terminal anti-codon recognition domain"/>
    <property type="match status" value="1"/>
</dbReference>
<dbReference type="Proteomes" id="UP000019116">
    <property type="component" value="Chromosome 4A"/>
</dbReference>
<protein>
    <recommendedName>
        <fullName evidence="2">TNase-like domain-containing protein</fullName>
    </recommendedName>
</protein>
<dbReference type="SUPFAM" id="SSF50199">
    <property type="entry name" value="Staphylococcal nuclease"/>
    <property type="match status" value="1"/>
</dbReference>
<dbReference type="Pfam" id="PF00565">
    <property type="entry name" value="SNase"/>
    <property type="match status" value="1"/>
</dbReference>
<dbReference type="Gramene" id="TraesKAR4A01G0277290.4">
    <property type="protein sequence ID" value="cds.TraesKAR4A01G0277290.4"/>
    <property type="gene ID" value="TraesKAR4A01G0277290"/>
</dbReference>
<dbReference type="GeneID" id="123086320"/>
<evidence type="ECO:0000313" key="3">
    <source>
        <dbReference type="EnsemblPlants" id="TraesCS4A02G180300.3"/>
    </source>
</evidence>
<evidence type="ECO:0000259" key="2">
    <source>
        <dbReference type="PROSITE" id="PS50830"/>
    </source>
</evidence>
<dbReference type="EnsemblPlants" id="TraesCS4A02G180300.3">
    <property type="protein sequence ID" value="TraesCS4A02G180300.3"/>
    <property type="gene ID" value="TraesCS4A02G180300"/>
</dbReference>
<gene>
    <name evidence="3" type="primary">LOC123086320</name>
</gene>
<keyword evidence="4" id="KW-1185">Reference proteome</keyword>
<dbReference type="Gramene" id="TraesPARA_EIv1.0_1260310.3">
    <property type="protein sequence ID" value="TraesPARA_EIv1.0_1260310.3.CDS"/>
    <property type="gene ID" value="TraesPARA_EIv1.0_1260310"/>
</dbReference>
<reference evidence="3" key="2">
    <citation type="submission" date="2018-10" db="UniProtKB">
        <authorList>
            <consortium name="EnsemblPlants"/>
        </authorList>
    </citation>
    <scope>IDENTIFICATION</scope>
</reference>
<dbReference type="SMART" id="SM00318">
    <property type="entry name" value="SNc"/>
    <property type="match status" value="1"/>
</dbReference>
<name>A0A3B6HWS2_WHEAT</name>
<sequence>MGNILKCFRGDEEEDHYPYYHPGSRPHYPQQQQQQQADGHGVASLAHDLLNFESASMVPEGLKQHVTASKKAQIKWYQNMLEAYKNARTPPRTPEEAAQLVVSALNWIQRADLEVHNQNIGDGDGFTAYVATTDPRESGNVPIEVHEMVIARTEARNRRDYKSADALQSRLKEAGYKIIVCSDEEILARKYRIRMRGIDAPELKMTYGKESKSALVKLIGGKRTTIHVYGQDQFDRYVGDVYCNGVFIQEKMLKNGHAWHFTTYDKRPEFAKWEREARAAQRGLFASLNPEKPWDWRREQRNGGIQVY</sequence>
<dbReference type="Gramene" id="TraesCS4A03G0490500.3">
    <property type="protein sequence ID" value="TraesCS4A03G0490500.3.CDS"/>
    <property type="gene ID" value="TraesCS4A03G0490500"/>
</dbReference>
<dbReference type="AlphaFoldDB" id="A0A3B6HWS2"/>
<feature type="region of interest" description="Disordered" evidence="1">
    <location>
        <begin position="15"/>
        <end position="34"/>
    </location>
</feature>
<evidence type="ECO:0000256" key="1">
    <source>
        <dbReference type="SAM" id="MobiDB-lite"/>
    </source>
</evidence>
<organism evidence="3">
    <name type="scientific">Triticum aestivum</name>
    <name type="common">Wheat</name>
    <dbReference type="NCBI Taxonomy" id="4565"/>
    <lineage>
        <taxon>Eukaryota</taxon>
        <taxon>Viridiplantae</taxon>
        <taxon>Streptophyta</taxon>
        <taxon>Embryophyta</taxon>
        <taxon>Tracheophyta</taxon>
        <taxon>Spermatophyta</taxon>
        <taxon>Magnoliopsida</taxon>
        <taxon>Liliopsida</taxon>
        <taxon>Poales</taxon>
        <taxon>Poaceae</taxon>
        <taxon>BOP clade</taxon>
        <taxon>Pooideae</taxon>
        <taxon>Triticodae</taxon>
        <taxon>Triticeae</taxon>
        <taxon>Triticinae</taxon>
        <taxon>Triticum</taxon>
    </lineage>
</organism>
<proteinExistence type="predicted"/>
<dbReference type="InterPro" id="IPR016071">
    <property type="entry name" value="Staphylococal_nuclease_OB-fold"/>
</dbReference>
<dbReference type="OrthoDB" id="430293at2759"/>
<dbReference type="InterPro" id="IPR035437">
    <property type="entry name" value="SNase_OB-fold_sf"/>
</dbReference>
<dbReference type="PROSITE" id="PS50830">
    <property type="entry name" value="TNASE_3"/>
    <property type="match status" value="1"/>
</dbReference>
<dbReference type="SMR" id="A0A3B6HWS2"/>
<dbReference type="Gramene" id="TraesCS4A02G180300.3">
    <property type="protein sequence ID" value="TraesCS4A02G180300.3"/>
    <property type="gene ID" value="TraesCS4A02G180300"/>
</dbReference>
<reference evidence="3" key="1">
    <citation type="submission" date="2018-08" db="EMBL/GenBank/DDBJ databases">
        <authorList>
            <person name="Rossello M."/>
        </authorList>
    </citation>
    <scope>NUCLEOTIDE SEQUENCE [LARGE SCALE GENOMIC DNA]</scope>
    <source>
        <strain evidence="3">cv. Chinese Spring</strain>
    </source>
</reference>